<proteinExistence type="predicted"/>
<reference evidence="1 2" key="1">
    <citation type="submission" date="2016-11" db="EMBL/GenBank/DDBJ databases">
        <authorList>
            <person name="Jaros S."/>
            <person name="Januszkiewicz K."/>
            <person name="Wedrychowicz H."/>
        </authorList>
    </citation>
    <scope>NUCLEOTIDE SEQUENCE [LARGE SCALE GENOMIC DNA]</scope>
    <source>
        <strain evidence="1 2">DSM 9297</strain>
    </source>
</reference>
<accession>A0A1M5USZ1</accession>
<protein>
    <submittedName>
        <fullName evidence="1">Uncharacterized protein</fullName>
    </submittedName>
</protein>
<dbReference type="AlphaFoldDB" id="A0A1M5USZ1"/>
<dbReference type="STRING" id="43928.SAMN05443636_3118"/>
<dbReference type="RefSeq" id="WP_073311248.1">
    <property type="nucleotide sequence ID" value="NZ_FQWV01000012.1"/>
</dbReference>
<gene>
    <name evidence="1" type="ORF">SAMN05443636_3118</name>
</gene>
<organism evidence="1 2">
    <name type="scientific">Halobaculum gomorrense</name>
    <dbReference type="NCBI Taxonomy" id="43928"/>
    <lineage>
        <taxon>Archaea</taxon>
        <taxon>Methanobacteriati</taxon>
        <taxon>Methanobacteriota</taxon>
        <taxon>Stenosarchaea group</taxon>
        <taxon>Halobacteria</taxon>
        <taxon>Halobacteriales</taxon>
        <taxon>Haloferacaceae</taxon>
        <taxon>Halobaculum</taxon>
    </lineage>
</organism>
<dbReference type="Proteomes" id="UP000184357">
    <property type="component" value="Unassembled WGS sequence"/>
</dbReference>
<sequence length="109" mass="12424">MSAQAQPTSPEDTDPRRRIVEYLASEIPPGEHRYIRASHVARDTGINGWLAGEWLSRLAGRWEQAGASYEVSPCFDFAVHSEGSRGILWRIERPERYRATDRLLEVKDA</sequence>
<keyword evidence="2" id="KW-1185">Reference proteome</keyword>
<dbReference type="EMBL" id="FQWV01000012">
    <property type="protein sequence ID" value="SHH65928.1"/>
    <property type="molecule type" value="Genomic_DNA"/>
</dbReference>
<name>A0A1M5USZ1_9EURY</name>
<evidence type="ECO:0000313" key="1">
    <source>
        <dbReference type="EMBL" id="SHH65928.1"/>
    </source>
</evidence>
<evidence type="ECO:0000313" key="2">
    <source>
        <dbReference type="Proteomes" id="UP000184357"/>
    </source>
</evidence>